<proteinExistence type="predicted"/>
<dbReference type="EMBL" id="JANCLT010000007">
    <property type="protein sequence ID" value="MCP8969648.1"/>
    <property type="molecule type" value="Genomic_DNA"/>
</dbReference>
<feature type="domain" description="Major facilitator superfamily (MFS) profile" evidence="8">
    <location>
        <begin position="22"/>
        <end position="461"/>
    </location>
</feature>
<dbReference type="InterPro" id="IPR011701">
    <property type="entry name" value="MFS"/>
</dbReference>
<feature type="transmembrane region" description="Helical" evidence="7">
    <location>
        <begin position="176"/>
        <end position="195"/>
    </location>
</feature>
<gene>
    <name evidence="9" type="ORF">NK662_14030</name>
</gene>
<feature type="transmembrane region" description="Helical" evidence="7">
    <location>
        <begin position="343"/>
        <end position="364"/>
    </location>
</feature>
<feature type="transmembrane region" description="Helical" evidence="7">
    <location>
        <begin position="146"/>
        <end position="170"/>
    </location>
</feature>
<dbReference type="PANTHER" id="PTHR42718">
    <property type="entry name" value="MAJOR FACILITATOR SUPERFAMILY MULTIDRUG TRANSPORTER MFSC"/>
    <property type="match status" value="1"/>
</dbReference>
<feature type="transmembrane region" description="Helical" evidence="7">
    <location>
        <begin position="279"/>
        <end position="301"/>
    </location>
</feature>
<feature type="transmembrane region" description="Helical" evidence="7">
    <location>
        <begin position="50"/>
        <end position="67"/>
    </location>
</feature>
<evidence type="ECO:0000256" key="6">
    <source>
        <dbReference type="ARBA" id="ARBA00023136"/>
    </source>
</evidence>
<organism evidence="9 10">
    <name type="scientific">Ectobacillus ponti</name>
    <dbReference type="NCBI Taxonomy" id="2961894"/>
    <lineage>
        <taxon>Bacteria</taxon>
        <taxon>Bacillati</taxon>
        <taxon>Bacillota</taxon>
        <taxon>Bacilli</taxon>
        <taxon>Bacillales</taxon>
        <taxon>Bacillaceae</taxon>
        <taxon>Ectobacillus</taxon>
    </lineage>
</organism>
<feature type="transmembrane region" description="Helical" evidence="7">
    <location>
        <begin position="438"/>
        <end position="457"/>
    </location>
</feature>
<accession>A0AA41X9I6</accession>
<evidence type="ECO:0000313" key="10">
    <source>
        <dbReference type="Proteomes" id="UP001156102"/>
    </source>
</evidence>
<dbReference type="InterPro" id="IPR036259">
    <property type="entry name" value="MFS_trans_sf"/>
</dbReference>
<dbReference type="GO" id="GO:0005886">
    <property type="term" value="C:plasma membrane"/>
    <property type="evidence" value="ECO:0007669"/>
    <property type="project" value="UniProtKB-SubCell"/>
</dbReference>
<reference evidence="9" key="1">
    <citation type="submission" date="2022-07" db="EMBL/GenBank/DDBJ databases">
        <authorList>
            <person name="Li W.-J."/>
            <person name="Deng Q.-Q."/>
        </authorList>
    </citation>
    <scope>NUCLEOTIDE SEQUENCE</scope>
    <source>
        <strain evidence="9">SYSU M60031</strain>
    </source>
</reference>
<evidence type="ECO:0000313" key="9">
    <source>
        <dbReference type="EMBL" id="MCP8969648.1"/>
    </source>
</evidence>
<keyword evidence="4 7" id="KW-0812">Transmembrane</keyword>
<feature type="transmembrane region" description="Helical" evidence="7">
    <location>
        <begin position="216"/>
        <end position="234"/>
    </location>
</feature>
<keyword evidence="3" id="KW-1003">Cell membrane</keyword>
<evidence type="ECO:0000256" key="4">
    <source>
        <dbReference type="ARBA" id="ARBA00022692"/>
    </source>
</evidence>
<dbReference type="PANTHER" id="PTHR42718:SF46">
    <property type="entry name" value="BLR6921 PROTEIN"/>
    <property type="match status" value="1"/>
</dbReference>
<dbReference type="PROSITE" id="PS50850">
    <property type="entry name" value="MFS"/>
    <property type="match status" value="1"/>
</dbReference>
<feature type="transmembrane region" description="Helical" evidence="7">
    <location>
        <begin position="240"/>
        <end position="258"/>
    </location>
</feature>
<keyword evidence="2" id="KW-0813">Transport</keyword>
<dbReference type="Pfam" id="PF07690">
    <property type="entry name" value="MFS_1"/>
    <property type="match status" value="1"/>
</dbReference>
<sequence>MKPMTTPLLERREEWRQSRALFLLAVSSGTILNPLNSSMISMALHGIQHAYGLSFAAVSWVISAFYISSAAGQPVMGRLGDVFGRKRVFLAGLAIAFIPAVAAPFVSMFSLLLVLRVLQAIGTSAIYPSGMGLVRRYITERQAAALAVISVFSSVTVAIGPTVGGFLIPLGGWESIFTVNIPFLFLSFLLAWTIFPRDEQRRSSLREVLPQLDIPGILLFAAALLLLLSFVLSFKTGIKPLLGIGGGASLLLFIRRELRLENPFINLRMFRDHMALTRVNVLFILLNIYNYSLLFGLPAYLQDELKLGLEGSGLLMLFISAFGIVVSPLTGKWVDRSGVLPPLFLGAGCMLIGAVSFAFFLPALGWKGLIPVLSVMGTGYGFQNVSLQTAMLRAAPPGEIGVASGLFQTSRYLGAIASSVLIGSLFAADLSARHVMELGLMLLLATLLSLLLSVRLMRSLR</sequence>
<feature type="transmembrane region" description="Helical" evidence="7">
    <location>
        <begin position="113"/>
        <end position="134"/>
    </location>
</feature>
<dbReference type="SUPFAM" id="SSF103473">
    <property type="entry name" value="MFS general substrate transporter"/>
    <property type="match status" value="1"/>
</dbReference>
<dbReference type="AlphaFoldDB" id="A0AA41X9I6"/>
<comment type="caution">
    <text evidence="9">The sequence shown here is derived from an EMBL/GenBank/DDBJ whole genome shotgun (WGS) entry which is preliminary data.</text>
</comment>
<dbReference type="Gene3D" id="1.20.1250.20">
    <property type="entry name" value="MFS general substrate transporter like domains"/>
    <property type="match status" value="1"/>
</dbReference>
<feature type="transmembrane region" description="Helical" evidence="7">
    <location>
        <begin position="313"/>
        <end position="331"/>
    </location>
</feature>
<dbReference type="Proteomes" id="UP001156102">
    <property type="component" value="Unassembled WGS sequence"/>
</dbReference>
<feature type="transmembrane region" description="Helical" evidence="7">
    <location>
        <begin position="88"/>
        <end position="107"/>
    </location>
</feature>
<evidence type="ECO:0000256" key="5">
    <source>
        <dbReference type="ARBA" id="ARBA00022989"/>
    </source>
</evidence>
<evidence type="ECO:0000256" key="1">
    <source>
        <dbReference type="ARBA" id="ARBA00004651"/>
    </source>
</evidence>
<dbReference type="InterPro" id="IPR020846">
    <property type="entry name" value="MFS_dom"/>
</dbReference>
<dbReference type="Gene3D" id="1.20.1720.10">
    <property type="entry name" value="Multidrug resistance protein D"/>
    <property type="match status" value="1"/>
</dbReference>
<evidence type="ECO:0000256" key="3">
    <source>
        <dbReference type="ARBA" id="ARBA00022475"/>
    </source>
</evidence>
<comment type="subcellular location">
    <subcellularLocation>
        <location evidence="1">Cell membrane</location>
        <topology evidence="1">Multi-pass membrane protein</topology>
    </subcellularLocation>
</comment>
<protein>
    <submittedName>
        <fullName evidence="9">MFS transporter</fullName>
    </submittedName>
</protein>
<keyword evidence="10" id="KW-1185">Reference proteome</keyword>
<dbReference type="CDD" id="cd17321">
    <property type="entry name" value="MFS_MMR_MDR_like"/>
    <property type="match status" value="1"/>
</dbReference>
<keyword evidence="5 7" id="KW-1133">Transmembrane helix</keyword>
<keyword evidence="6 7" id="KW-0472">Membrane</keyword>
<dbReference type="RefSeq" id="WP_254759570.1">
    <property type="nucleotide sequence ID" value="NZ_JANCLT010000007.1"/>
</dbReference>
<evidence type="ECO:0000259" key="8">
    <source>
        <dbReference type="PROSITE" id="PS50850"/>
    </source>
</evidence>
<evidence type="ECO:0000256" key="2">
    <source>
        <dbReference type="ARBA" id="ARBA00022448"/>
    </source>
</evidence>
<name>A0AA41X9I6_9BACI</name>
<feature type="transmembrane region" description="Helical" evidence="7">
    <location>
        <begin position="21"/>
        <end position="44"/>
    </location>
</feature>
<dbReference type="GO" id="GO:0022857">
    <property type="term" value="F:transmembrane transporter activity"/>
    <property type="evidence" value="ECO:0007669"/>
    <property type="project" value="InterPro"/>
</dbReference>
<evidence type="ECO:0000256" key="7">
    <source>
        <dbReference type="SAM" id="Phobius"/>
    </source>
</evidence>